<feature type="domain" description="4Fe-4S ferredoxin-type" evidence="7">
    <location>
        <begin position="66"/>
        <end position="95"/>
    </location>
</feature>
<proteinExistence type="predicted"/>
<feature type="compositionally biased region" description="Polar residues" evidence="6">
    <location>
        <begin position="185"/>
        <end position="194"/>
    </location>
</feature>
<keyword evidence="1" id="KW-0004">4Fe-4S</keyword>
<keyword evidence="4" id="KW-0408">Iron</keyword>
<evidence type="ECO:0000313" key="9">
    <source>
        <dbReference type="Proteomes" id="UP001309705"/>
    </source>
</evidence>
<dbReference type="InterPro" id="IPR017896">
    <property type="entry name" value="4Fe4S_Fe-S-bd"/>
</dbReference>
<dbReference type="InterPro" id="IPR017900">
    <property type="entry name" value="4Fe4S_Fe_S_CS"/>
</dbReference>
<evidence type="ECO:0000256" key="4">
    <source>
        <dbReference type="ARBA" id="ARBA00023004"/>
    </source>
</evidence>
<evidence type="ECO:0000256" key="3">
    <source>
        <dbReference type="ARBA" id="ARBA00022737"/>
    </source>
</evidence>
<dbReference type="Pfam" id="PF12838">
    <property type="entry name" value="Fer4_7"/>
    <property type="match status" value="1"/>
</dbReference>
<dbReference type="RefSeq" id="WP_327619326.1">
    <property type="nucleotide sequence ID" value="NZ_JAYWTM010000024.1"/>
</dbReference>
<dbReference type="PROSITE" id="PS51379">
    <property type="entry name" value="4FE4S_FER_2"/>
    <property type="match status" value="2"/>
</dbReference>
<protein>
    <submittedName>
        <fullName evidence="8">Hydrogenase 4 subunit H</fullName>
    </submittedName>
</protein>
<keyword evidence="5" id="KW-0411">Iron-sulfur</keyword>
<accession>A0ABU6JV08</accession>
<organism evidence="8 9">
    <name type="scientific">Brenneria populi</name>
    <dbReference type="NCBI Taxonomy" id="1505588"/>
    <lineage>
        <taxon>Bacteria</taxon>
        <taxon>Pseudomonadati</taxon>
        <taxon>Pseudomonadota</taxon>
        <taxon>Gammaproteobacteria</taxon>
        <taxon>Enterobacterales</taxon>
        <taxon>Pectobacteriaceae</taxon>
        <taxon>Brenneria</taxon>
    </lineage>
</organism>
<dbReference type="PANTHER" id="PTHR10849:SF35">
    <property type="entry name" value="FORMATE HYDROGENLYASE SUBUNIT 6-RELATED"/>
    <property type="match status" value="1"/>
</dbReference>
<feature type="domain" description="4Fe-4S ferredoxin-type" evidence="7">
    <location>
        <begin position="31"/>
        <end position="60"/>
    </location>
</feature>
<dbReference type="NCBIfam" id="NF009053">
    <property type="entry name" value="PRK12387.1"/>
    <property type="match status" value="1"/>
</dbReference>
<dbReference type="NCBIfam" id="NF006076">
    <property type="entry name" value="PRK08222.1"/>
    <property type="match status" value="1"/>
</dbReference>
<sequence>MLKLFKTILKAGDSTVKYPFKPLDVAAGFRGKPQYDAKQCIACAACTMACPANALTMETDVVGGTRTWQLFLGRCIFCGRCEEVCPTRAIVLSQEFEMAVASKADLYQRATFDLLNCRVCRRPFAPQKEVEYAMALMAQSGLSAQEVESRRAHFETCPECKRKQNMVNKDNVTLSRYVQPPAGSPSATIKGSEL</sequence>
<evidence type="ECO:0000259" key="7">
    <source>
        <dbReference type="PROSITE" id="PS51379"/>
    </source>
</evidence>
<dbReference type="SUPFAM" id="SSF54862">
    <property type="entry name" value="4Fe-4S ferredoxins"/>
    <property type="match status" value="1"/>
</dbReference>
<evidence type="ECO:0000313" key="8">
    <source>
        <dbReference type="EMBL" id="MEC5344523.1"/>
    </source>
</evidence>
<name>A0ABU6JV08_9GAMM</name>
<feature type="region of interest" description="Disordered" evidence="6">
    <location>
        <begin position="174"/>
        <end position="194"/>
    </location>
</feature>
<keyword evidence="2" id="KW-0479">Metal-binding</keyword>
<dbReference type="Proteomes" id="UP001309705">
    <property type="component" value="Unassembled WGS sequence"/>
</dbReference>
<evidence type="ECO:0000256" key="2">
    <source>
        <dbReference type="ARBA" id="ARBA00022723"/>
    </source>
</evidence>
<reference evidence="8 9" key="1">
    <citation type="journal article" date="2017" name="Int. J. Syst. Evol. Microbiol.">
        <title>Brenneria populi subsp. brevivirga subsp. nov. isolated from symptomatic bark of Populus x euramericana canker, and description of Brenneria populi subsp. populi subsp. nov.</title>
        <authorList>
            <person name="Zheng M.H."/>
            <person name="Piao C.G."/>
            <person name="Xue H."/>
            <person name="Guo M.W."/>
            <person name="Li Y."/>
        </authorList>
    </citation>
    <scope>NUCLEOTIDE SEQUENCE [LARGE SCALE GENOMIC DNA]</scope>
    <source>
        <strain evidence="8 9">D9-5</strain>
    </source>
</reference>
<evidence type="ECO:0000256" key="6">
    <source>
        <dbReference type="SAM" id="MobiDB-lite"/>
    </source>
</evidence>
<evidence type="ECO:0000256" key="1">
    <source>
        <dbReference type="ARBA" id="ARBA00022485"/>
    </source>
</evidence>
<gene>
    <name evidence="8" type="primary">hyfH</name>
    <name evidence="8" type="ORF">VSX58_18170</name>
</gene>
<dbReference type="EMBL" id="JAYWTM010000024">
    <property type="protein sequence ID" value="MEC5344523.1"/>
    <property type="molecule type" value="Genomic_DNA"/>
</dbReference>
<dbReference type="Gene3D" id="3.30.70.3270">
    <property type="match status" value="1"/>
</dbReference>
<keyword evidence="3" id="KW-0677">Repeat</keyword>
<keyword evidence="9" id="KW-1185">Reference proteome</keyword>
<evidence type="ECO:0000256" key="5">
    <source>
        <dbReference type="ARBA" id="ARBA00023014"/>
    </source>
</evidence>
<comment type="caution">
    <text evidence="8">The sequence shown here is derived from an EMBL/GenBank/DDBJ whole genome shotgun (WGS) entry which is preliminary data.</text>
</comment>
<dbReference type="InterPro" id="IPR010226">
    <property type="entry name" value="NADH_quinone_OxRdtase_chainI"/>
</dbReference>
<dbReference type="PANTHER" id="PTHR10849">
    <property type="entry name" value="NADH DEHYDROGENASE UBIQUINONE IRON-SULFUR PROTEIN 8, MITOCHONDRIAL"/>
    <property type="match status" value="1"/>
</dbReference>
<dbReference type="PROSITE" id="PS00198">
    <property type="entry name" value="4FE4S_FER_1"/>
    <property type="match status" value="1"/>
</dbReference>